<name>K2PSS0_9HYPH</name>
<protein>
    <recommendedName>
        <fullName evidence="3">DUF1850 domain-containing protein</fullName>
    </recommendedName>
</protein>
<evidence type="ECO:0000313" key="1">
    <source>
        <dbReference type="EMBL" id="EKF44117.1"/>
    </source>
</evidence>
<dbReference type="EMBL" id="AMSI01000001">
    <property type="protein sequence ID" value="EKF44117.1"/>
    <property type="molecule type" value="Genomic_DNA"/>
</dbReference>
<dbReference type="OrthoDB" id="5298197at2"/>
<dbReference type="PATRIC" id="fig|1231190.3.peg.43"/>
<dbReference type="AlphaFoldDB" id="K2PSS0"/>
<dbReference type="RefSeq" id="WP_009449193.1">
    <property type="nucleotide sequence ID" value="NZ_AMSI01000001.1"/>
</dbReference>
<organism evidence="1 2">
    <name type="scientific">Nitratireductor indicus C115</name>
    <dbReference type="NCBI Taxonomy" id="1231190"/>
    <lineage>
        <taxon>Bacteria</taxon>
        <taxon>Pseudomonadati</taxon>
        <taxon>Pseudomonadota</taxon>
        <taxon>Alphaproteobacteria</taxon>
        <taxon>Hyphomicrobiales</taxon>
        <taxon>Phyllobacteriaceae</taxon>
        <taxon>Nitratireductor</taxon>
    </lineage>
</organism>
<sequence length="122" mass="12947">MSLCVLAGGKVAAIAATLFTLSWTHSVEKIRWEEDWRVTPAGLEIIEARVQGSGAGMEPPPEARFNNGWWSYKPLLGPLPELNLAASGATGEGWLLCVGGAENQCMTLGAQKEAPVILKPCG</sequence>
<dbReference type="STRING" id="721133.SAMN05216176_10238"/>
<dbReference type="eggNOG" id="COG4729">
    <property type="taxonomic scope" value="Bacteria"/>
</dbReference>
<dbReference type="Proteomes" id="UP000007374">
    <property type="component" value="Unassembled WGS sequence"/>
</dbReference>
<gene>
    <name evidence="1" type="ORF">NA8A_00205</name>
</gene>
<keyword evidence="2" id="KW-1185">Reference proteome</keyword>
<dbReference type="InterPro" id="IPR015001">
    <property type="entry name" value="DUF1850"/>
</dbReference>
<proteinExistence type="predicted"/>
<accession>K2PSS0</accession>
<reference evidence="1 2" key="1">
    <citation type="journal article" date="2012" name="J. Bacteriol.">
        <title>Genome Sequence of Nitratireductor indicus Type Strain C115.</title>
        <authorList>
            <person name="Lai Q."/>
            <person name="Li G."/>
            <person name="Yu Z."/>
            <person name="Shao Z."/>
        </authorList>
    </citation>
    <scope>NUCLEOTIDE SEQUENCE [LARGE SCALE GENOMIC DNA]</scope>
    <source>
        <strain evidence="1 2">C115</strain>
    </source>
</reference>
<comment type="caution">
    <text evidence="1">The sequence shown here is derived from an EMBL/GenBank/DDBJ whole genome shotgun (WGS) entry which is preliminary data.</text>
</comment>
<dbReference type="Pfam" id="PF08905">
    <property type="entry name" value="DUF1850"/>
    <property type="match status" value="1"/>
</dbReference>
<evidence type="ECO:0008006" key="3">
    <source>
        <dbReference type="Google" id="ProtNLM"/>
    </source>
</evidence>
<evidence type="ECO:0000313" key="2">
    <source>
        <dbReference type="Proteomes" id="UP000007374"/>
    </source>
</evidence>